<accession>A0A645ENY8</accession>
<reference evidence="1" key="1">
    <citation type="submission" date="2019-08" db="EMBL/GenBank/DDBJ databases">
        <authorList>
            <person name="Kucharzyk K."/>
            <person name="Murdoch R.W."/>
            <person name="Higgins S."/>
            <person name="Loffler F."/>
        </authorList>
    </citation>
    <scope>NUCLEOTIDE SEQUENCE</scope>
</reference>
<organism evidence="1">
    <name type="scientific">bioreactor metagenome</name>
    <dbReference type="NCBI Taxonomy" id="1076179"/>
    <lineage>
        <taxon>unclassified sequences</taxon>
        <taxon>metagenomes</taxon>
        <taxon>ecological metagenomes</taxon>
    </lineage>
</organism>
<name>A0A645ENY8_9ZZZZ</name>
<sequence>METNHLCNFVDAMLLAHEQFLRFLYTHLIDVLVDGHARFVLKELTEIIFGVVEFLCQQINADVLLITRGNYLFGARNRPLKLVFSAAADLRTNIVRESAEEVFRFVDGEIGESLLENAVVPMRKELVDRAALVLQFHQAIDQHFVTEQLNRGEFWRRVCRADCLKSGFYQLLCGFRFIDPDALDNVYRVKLEDGDLLVAVDDAVVKNLAGTEYELVAQRVPCRFIRPPRVLWAGHWHADANVEHDFAYVEEFVDQQAYVRFEFLGVLRATNGAPDDGERVVCYVKAVALRPLRDD</sequence>
<dbReference type="EMBL" id="VSSQ01049081">
    <property type="protein sequence ID" value="MPN03156.1"/>
    <property type="molecule type" value="Genomic_DNA"/>
</dbReference>
<gene>
    <name evidence="1" type="ORF">SDC9_150381</name>
</gene>
<dbReference type="AlphaFoldDB" id="A0A645ENY8"/>
<proteinExistence type="predicted"/>
<comment type="caution">
    <text evidence="1">The sequence shown here is derived from an EMBL/GenBank/DDBJ whole genome shotgun (WGS) entry which is preliminary data.</text>
</comment>
<protein>
    <submittedName>
        <fullName evidence="1">Uncharacterized protein</fullName>
    </submittedName>
</protein>
<evidence type="ECO:0000313" key="1">
    <source>
        <dbReference type="EMBL" id="MPN03156.1"/>
    </source>
</evidence>